<feature type="region of interest" description="Disordered" evidence="1">
    <location>
        <begin position="500"/>
        <end position="522"/>
    </location>
</feature>
<feature type="chain" id="PRO_5045427493" evidence="2">
    <location>
        <begin position="25"/>
        <end position="562"/>
    </location>
</feature>
<dbReference type="Proteomes" id="UP001324533">
    <property type="component" value="Chromosome"/>
</dbReference>
<gene>
    <name evidence="6" type="ORF">T9R20_12160</name>
</gene>
<protein>
    <submittedName>
        <fullName evidence="6">LpqB family beta-propeller domain-containing protein</fullName>
    </submittedName>
</protein>
<evidence type="ECO:0000256" key="1">
    <source>
        <dbReference type="SAM" id="MobiDB-lite"/>
    </source>
</evidence>
<dbReference type="InterPro" id="IPR019606">
    <property type="entry name" value="GerMN"/>
</dbReference>
<dbReference type="Pfam" id="PF10646">
    <property type="entry name" value="Germane"/>
    <property type="match status" value="1"/>
</dbReference>
<dbReference type="Pfam" id="PF25976">
    <property type="entry name" value="LpqB_N"/>
    <property type="match status" value="1"/>
</dbReference>
<organism evidence="6 7">
    <name type="scientific">Microbacterium invictum</name>
    <dbReference type="NCBI Taxonomy" id="515415"/>
    <lineage>
        <taxon>Bacteria</taxon>
        <taxon>Bacillati</taxon>
        <taxon>Actinomycetota</taxon>
        <taxon>Actinomycetes</taxon>
        <taxon>Micrococcales</taxon>
        <taxon>Microbacteriaceae</taxon>
        <taxon>Microbacterium</taxon>
    </lineage>
</organism>
<dbReference type="InterPro" id="IPR059026">
    <property type="entry name" value="LpqB_N"/>
</dbReference>
<name>A0ABZ0V9H6_9MICO</name>
<reference evidence="6 7" key="1">
    <citation type="submission" date="2023-06" db="EMBL/GenBank/DDBJ databases">
        <title>Rock-solubilizing bacteria, Microbacterium invictum, promotes re-establishment of vegetation in rocky wasteland by accelerating rock bio-weathering and reshaping soil bacterial community.</title>
        <authorList>
            <person name="Liu C."/>
        </authorList>
    </citation>
    <scope>NUCLEOTIDE SEQUENCE [LARGE SCALE GENOMIC DNA]</scope>
    <source>
        <strain evidence="6 7">X-18</strain>
    </source>
</reference>
<feature type="domain" description="Lipoprotein LpqB C-terminal" evidence="4">
    <location>
        <begin position="317"/>
        <end position="550"/>
    </location>
</feature>
<dbReference type="EMBL" id="CP139779">
    <property type="protein sequence ID" value="WQB69452.1"/>
    <property type="molecule type" value="Genomic_DNA"/>
</dbReference>
<evidence type="ECO:0000313" key="6">
    <source>
        <dbReference type="EMBL" id="WQB69452.1"/>
    </source>
</evidence>
<sequence length="562" mass="58017">MRAARGLRALAVAVVAALALTACAGLPLTGTVQGGRSVGEQLPGPDFLRLPDRPQAGATPEEIVDGFLRAGAGPVSDWARAREFLAPALRDTWDPTAGVIIEPTGTTRTPLAVGENAVEVAVAPTATVDATGVYEPATGGTPPLRFELLQQEDGEWRISQAPDGIVLDRDSFVTAFDRYTLAYFDPTWQYLVPDERWFPTTNAPTRIAAALIEGSPVEWLAGSVVSAFPDGVALSPTAVPVSVGEAQVSLNEAALTLEQPTLDRMQTQLDESLASAGVTRVQMRVGSSEVDAAAVAVRSTRVAAQPLVVTAGGFGFLTGDELDPVPGLSDALEQAAEVDALALSPDRVFAASRFAADGWTGRIDADGDVQVFDQRPALVAPTIDAFGYVWSVPETAPSALRAWVPSGPIEIANAWPGAATLSAMALSRDGTRLAAAVTAGGRTTLSVAGVIRDGDGVPSGLGDPVVLADLDGPVSSVAWLDDSSIAALIDAGSEPRLREQVVGGEGTETAAPAGADTLAGGNSASTLRVHTDQGSLFIRRGANWTQTAEGIVVLAIQQGSPR</sequence>
<dbReference type="PROSITE" id="PS51257">
    <property type="entry name" value="PROKAR_LIPOPROTEIN"/>
    <property type="match status" value="1"/>
</dbReference>
<keyword evidence="7" id="KW-1185">Reference proteome</keyword>
<evidence type="ECO:0000256" key="2">
    <source>
        <dbReference type="SAM" id="SignalP"/>
    </source>
</evidence>
<feature type="signal peptide" evidence="2">
    <location>
        <begin position="1"/>
        <end position="24"/>
    </location>
</feature>
<dbReference type="RefSeq" id="WP_322409574.1">
    <property type="nucleotide sequence ID" value="NZ_CP139779.1"/>
</dbReference>
<evidence type="ECO:0000259" key="3">
    <source>
        <dbReference type="Pfam" id="PF10646"/>
    </source>
</evidence>
<feature type="domain" description="Lipoprotein LpqB N-terminal" evidence="5">
    <location>
        <begin position="53"/>
        <end position="172"/>
    </location>
</feature>
<dbReference type="InterPro" id="IPR018910">
    <property type="entry name" value="LpqB_C"/>
</dbReference>
<evidence type="ECO:0000259" key="5">
    <source>
        <dbReference type="Pfam" id="PF25976"/>
    </source>
</evidence>
<accession>A0ABZ0V9H6</accession>
<feature type="domain" description="GerMN" evidence="3">
    <location>
        <begin position="183"/>
        <end position="289"/>
    </location>
</feature>
<evidence type="ECO:0000259" key="4">
    <source>
        <dbReference type="Pfam" id="PF10647"/>
    </source>
</evidence>
<dbReference type="Pfam" id="PF10647">
    <property type="entry name" value="Gmad1"/>
    <property type="match status" value="1"/>
</dbReference>
<proteinExistence type="predicted"/>
<evidence type="ECO:0000313" key="7">
    <source>
        <dbReference type="Proteomes" id="UP001324533"/>
    </source>
</evidence>
<keyword evidence="2" id="KW-0732">Signal</keyword>